<dbReference type="Pfam" id="PF00708">
    <property type="entry name" value="Acylphosphatase"/>
    <property type="match status" value="1"/>
</dbReference>
<keyword evidence="1" id="KW-0067">ATP-binding</keyword>
<dbReference type="KEGG" id="nav:JQS30_13715"/>
<dbReference type="InterPro" id="IPR005479">
    <property type="entry name" value="CPAse_ATP-bd"/>
</dbReference>
<evidence type="ECO:0000259" key="5">
    <source>
        <dbReference type="PROSITE" id="PS51160"/>
    </source>
</evidence>
<gene>
    <name evidence="6" type="ORF">JQS30_13715</name>
</gene>
<dbReference type="GO" id="GO:0005737">
    <property type="term" value="C:cytoplasm"/>
    <property type="evidence" value="ECO:0007669"/>
    <property type="project" value="TreeGrafter"/>
</dbReference>
<dbReference type="Gene3D" id="3.30.70.100">
    <property type="match status" value="1"/>
</dbReference>
<dbReference type="PROSITE" id="PS51160">
    <property type="entry name" value="ACYLPHOSPHATASE_3"/>
    <property type="match status" value="1"/>
</dbReference>
<dbReference type="Gene3D" id="3.30.470.20">
    <property type="entry name" value="ATP-grasp fold, B domain"/>
    <property type="match status" value="2"/>
</dbReference>
<dbReference type="EMBL" id="CP070496">
    <property type="protein sequence ID" value="QSB04811.1"/>
    <property type="molecule type" value="Genomic_DNA"/>
</dbReference>
<dbReference type="InterPro" id="IPR001792">
    <property type="entry name" value="Acylphosphatase-like_dom"/>
</dbReference>
<keyword evidence="1" id="KW-0547">Nucleotide-binding</keyword>
<keyword evidence="7" id="KW-1185">Reference proteome</keyword>
<dbReference type="SUPFAM" id="SSF54975">
    <property type="entry name" value="Acylphosphatase/BLUF domain-like"/>
    <property type="match status" value="1"/>
</dbReference>
<dbReference type="GO" id="GO:0003998">
    <property type="term" value="F:acylphosphatase activity"/>
    <property type="evidence" value="ECO:0007669"/>
    <property type="project" value="UniProtKB-EC"/>
</dbReference>
<dbReference type="SUPFAM" id="SSF56059">
    <property type="entry name" value="Glutathione synthetase ATP-binding domain-like"/>
    <property type="match status" value="1"/>
</dbReference>
<comment type="similarity">
    <text evidence="3">Belongs to the acylphosphatase family.</text>
</comment>
<protein>
    <recommendedName>
        <fullName evidence="2">acylphosphatase</fullName>
        <ecNumber evidence="2">3.6.1.7</ecNumber>
    </recommendedName>
</protein>
<sequence>MNSKNLNEGGIEIVAARAMLISDPENEGTPIAVANLQAVTSEGDLLAFGQAPLRLPLHAFHYSRQSWDVVQSMLDELIGKQLTAGNANSIDAIVEPALARLKRQAQQASHDLPGQPRSAYEKIRRAARDSVNSLLRIRAQLDPHLHPEKLVGISAIRAALTGLVELAAGAKSGESNAGQWYTGDLNDFYEKHIEHFAHYACSPQPPLPQINGDVANSFDDVEFIGHLPKDGTKGHLLEREALRYGMNSARFPNGTFIASDENGNQLNFKWGRSPIASGVSLSICTYKEATRRLLERVDVPVPRGRVFAAGEFEKALDYADRIGYPVVCKPVAGLRGIGVIANIGSREELVRAFELYSKSQLGDDDFVIEQHVAGEDYRIVVIGGEVVAAVVREAAAVTGDGIHTVIDLAEYKNRLRKLNPHLRSRPIVFSDAMKFQLEQQGLTFGSIPDKGQVVTLANSANLSQGGDSFEVAHELHPSIVETAIKAVDAVPGLGFCGLDMLIEDHKKPISQQQATVIELNAHAAIGSAQYPMWGVPTPVAKLFFEQCAKEYGIELPEKQLDHLSLKLVVEGKVKGVGYRRWIRKYATEFGVNGTVENTEENQVTIYLDGPADPVSALVYLASRGSRNAIPTSVDATHVDRFEGTGFEIIW</sequence>
<keyword evidence="2" id="KW-0378">Hydrolase</keyword>
<dbReference type="GO" id="GO:0018169">
    <property type="term" value="F:ribosomal S6-glutamic acid ligase activity"/>
    <property type="evidence" value="ECO:0007669"/>
    <property type="project" value="TreeGrafter"/>
</dbReference>
<feature type="domain" description="ATP-grasp" evidence="4">
    <location>
        <begin position="291"/>
        <end position="564"/>
    </location>
</feature>
<name>A0A895XG19_9ACTN</name>
<evidence type="ECO:0000313" key="7">
    <source>
        <dbReference type="Proteomes" id="UP000662939"/>
    </source>
</evidence>
<dbReference type="GO" id="GO:0005524">
    <property type="term" value="F:ATP binding"/>
    <property type="evidence" value="ECO:0007669"/>
    <property type="project" value="UniProtKB-UniRule"/>
</dbReference>
<dbReference type="RefSeq" id="WP_213170810.1">
    <property type="nucleotide sequence ID" value="NZ_CP070496.1"/>
</dbReference>
<dbReference type="InterPro" id="IPR036046">
    <property type="entry name" value="Acylphosphatase-like_dom_sf"/>
</dbReference>
<dbReference type="PANTHER" id="PTHR21621:SF0">
    <property type="entry name" value="BETA-CITRYLGLUTAMATE SYNTHASE B-RELATED"/>
    <property type="match status" value="1"/>
</dbReference>
<dbReference type="AlphaFoldDB" id="A0A895XG19"/>
<evidence type="ECO:0000259" key="4">
    <source>
        <dbReference type="PROSITE" id="PS50975"/>
    </source>
</evidence>
<evidence type="ECO:0000256" key="2">
    <source>
        <dbReference type="PROSITE-ProRule" id="PRU00520"/>
    </source>
</evidence>
<dbReference type="InterPro" id="IPR011761">
    <property type="entry name" value="ATP-grasp"/>
</dbReference>
<accession>A0A895XG19</accession>
<evidence type="ECO:0000313" key="6">
    <source>
        <dbReference type="EMBL" id="QSB04811.1"/>
    </source>
</evidence>
<evidence type="ECO:0000256" key="1">
    <source>
        <dbReference type="PROSITE-ProRule" id="PRU00409"/>
    </source>
</evidence>
<dbReference type="PROSITE" id="PS50975">
    <property type="entry name" value="ATP_GRASP"/>
    <property type="match status" value="1"/>
</dbReference>
<proteinExistence type="inferred from homology"/>
<dbReference type="EC" id="3.6.1.7" evidence="2"/>
<feature type="domain" description="Acylphosphatase-like" evidence="5">
    <location>
        <begin position="564"/>
        <end position="650"/>
    </location>
</feature>
<organism evidence="6 7">
    <name type="scientific">Natronoglycomyces albus</name>
    <dbReference type="NCBI Taxonomy" id="2811108"/>
    <lineage>
        <taxon>Bacteria</taxon>
        <taxon>Bacillati</taxon>
        <taxon>Actinomycetota</taxon>
        <taxon>Actinomycetes</taxon>
        <taxon>Glycomycetales</taxon>
        <taxon>Glycomycetaceae</taxon>
        <taxon>Natronoglycomyces</taxon>
    </lineage>
</organism>
<feature type="active site" evidence="2">
    <location>
        <position position="597"/>
    </location>
</feature>
<comment type="catalytic activity">
    <reaction evidence="2">
        <text>an acyl phosphate + H2O = a carboxylate + phosphate + H(+)</text>
        <dbReference type="Rhea" id="RHEA:14965"/>
        <dbReference type="ChEBI" id="CHEBI:15377"/>
        <dbReference type="ChEBI" id="CHEBI:15378"/>
        <dbReference type="ChEBI" id="CHEBI:29067"/>
        <dbReference type="ChEBI" id="CHEBI:43474"/>
        <dbReference type="ChEBI" id="CHEBI:59918"/>
        <dbReference type="EC" id="3.6.1.7"/>
    </reaction>
</comment>
<reference evidence="6" key="1">
    <citation type="submission" date="2021-02" db="EMBL/GenBank/DDBJ databases">
        <title>Natronoglycomyces albus gen. nov., sp. nov, a haloalkaliphilic actinobacterium from a soda solonchak soil.</title>
        <authorList>
            <person name="Sorokin D.Y."/>
            <person name="Khijniak T.V."/>
            <person name="Zakharycheva A.P."/>
            <person name="Boueva O.V."/>
            <person name="Ariskina E.V."/>
            <person name="Hahnke R.L."/>
            <person name="Bunk B."/>
            <person name="Sproer C."/>
            <person name="Schumann P."/>
            <person name="Evtushenko L.I."/>
            <person name="Kublanov I.V."/>
        </authorList>
    </citation>
    <scope>NUCLEOTIDE SEQUENCE</scope>
    <source>
        <strain evidence="6">DSM 106290</strain>
    </source>
</reference>
<evidence type="ECO:0000256" key="3">
    <source>
        <dbReference type="RuleBase" id="RU004168"/>
    </source>
</evidence>
<dbReference type="GO" id="GO:0046872">
    <property type="term" value="F:metal ion binding"/>
    <property type="evidence" value="ECO:0007669"/>
    <property type="project" value="InterPro"/>
</dbReference>
<feature type="active site" evidence="2">
    <location>
        <position position="579"/>
    </location>
</feature>
<dbReference type="Pfam" id="PF02786">
    <property type="entry name" value="CPSase_L_D2"/>
    <property type="match status" value="1"/>
</dbReference>
<dbReference type="Proteomes" id="UP000662939">
    <property type="component" value="Chromosome"/>
</dbReference>
<dbReference type="GO" id="GO:0009432">
    <property type="term" value="P:SOS response"/>
    <property type="evidence" value="ECO:0007669"/>
    <property type="project" value="TreeGrafter"/>
</dbReference>
<dbReference type="PANTHER" id="PTHR21621">
    <property type="entry name" value="RIBOSOMAL PROTEIN S6 MODIFICATION PROTEIN"/>
    <property type="match status" value="1"/>
</dbReference>